<evidence type="ECO:0000313" key="3">
    <source>
        <dbReference type="Proteomes" id="UP000314294"/>
    </source>
</evidence>
<gene>
    <name evidence="2" type="ORF">EYF80_040180</name>
</gene>
<feature type="compositionally biased region" description="Basic residues" evidence="1">
    <location>
        <begin position="119"/>
        <end position="128"/>
    </location>
</feature>
<feature type="compositionally biased region" description="Low complexity" evidence="1">
    <location>
        <begin position="129"/>
        <end position="142"/>
    </location>
</feature>
<dbReference type="EMBL" id="SRLO01000648">
    <property type="protein sequence ID" value="TNN49622.1"/>
    <property type="molecule type" value="Genomic_DNA"/>
</dbReference>
<reference evidence="2 3" key="1">
    <citation type="submission" date="2019-03" db="EMBL/GenBank/DDBJ databases">
        <title>First draft genome of Liparis tanakae, snailfish: a comprehensive survey of snailfish specific genes.</title>
        <authorList>
            <person name="Kim W."/>
            <person name="Song I."/>
            <person name="Jeong J.-H."/>
            <person name="Kim D."/>
            <person name="Kim S."/>
            <person name="Ryu S."/>
            <person name="Song J.Y."/>
            <person name="Lee S.K."/>
        </authorList>
    </citation>
    <scope>NUCLEOTIDE SEQUENCE [LARGE SCALE GENOMIC DNA]</scope>
    <source>
        <tissue evidence="2">Muscle</tissue>
    </source>
</reference>
<comment type="caution">
    <text evidence="2">The sequence shown here is derived from an EMBL/GenBank/DDBJ whole genome shotgun (WGS) entry which is preliminary data.</text>
</comment>
<dbReference type="AlphaFoldDB" id="A0A4Z2GAM2"/>
<proteinExistence type="predicted"/>
<keyword evidence="3" id="KW-1185">Reference proteome</keyword>
<feature type="compositionally biased region" description="Gly residues" evidence="1">
    <location>
        <begin position="95"/>
        <end position="108"/>
    </location>
</feature>
<organism evidence="2 3">
    <name type="scientific">Liparis tanakae</name>
    <name type="common">Tanaka's snailfish</name>
    <dbReference type="NCBI Taxonomy" id="230148"/>
    <lineage>
        <taxon>Eukaryota</taxon>
        <taxon>Metazoa</taxon>
        <taxon>Chordata</taxon>
        <taxon>Craniata</taxon>
        <taxon>Vertebrata</taxon>
        <taxon>Euteleostomi</taxon>
        <taxon>Actinopterygii</taxon>
        <taxon>Neopterygii</taxon>
        <taxon>Teleostei</taxon>
        <taxon>Neoteleostei</taxon>
        <taxon>Acanthomorphata</taxon>
        <taxon>Eupercaria</taxon>
        <taxon>Perciformes</taxon>
        <taxon>Cottioidei</taxon>
        <taxon>Cottales</taxon>
        <taxon>Liparidae</taxon>
        <taxon>Liparis</taxon>
    </lineage>
</organism>
<sequence length="163" mass="17598">MRAGVSQMRMSLCSRAVIVPLLRNTEVYRRKRNTDAARVGKPSHPTTPEDLLWKLAAADRDDLGRPGRRARAAVGFGHAGFCGATFWTLSQKPCGRGGGGGGGGGGGQLDVPPPPIWHAQKKKEKKKMPSSSRPKSTPTKVSHQVQAESQGSSSRRYRSHTSR</sequence>
<accession>A0A4Z2GAM2</accession>
<feature type="region of interest" description="Disordered" evidence="1">
    <location>
        <begin position="92"/>
        <end position="163"/>
    </location>
</feature>
<protein>
    <submittedName>
        <fullName evidence="2">Uncharacterized protein</fullName>
    </submittedName>
</protein>
<evidence type="ECO:0000256" key="1">
    <source>
        <dbReference type="SAM" id="MobiDB-lite"/>
    </source>
</evidence>
<dbReference type="Proteomes" id="UP000314294">
    <property type="component" value="Unassembled WGS sequence"/>
</dbReference>
<evidence type="ECO:0000313" key="2">
    <source>
        <dbReference type="EMBL" id="TNN49622.1"/>
    </source>
</evidence>
<name>A0A4Z2GAM2_9TELE</name>